<dbReference type="PANTHER" id="PTHR32308:SF10">
    <property type="entry name" value="CITRATE LYASE SUBUNIT BETA"/>
    <property type="match status" value="1"/>
</dbReference>
<dbReference type="InterPro" id="IPR039480">
    <property type="entry name" value="C-C_Bond_Lyase-like"/>
</dbReference>
<name>A0A7H0YG30_9BACL</name>
<dbReference type="PANTHER" id="PTHR32308">
    <property type="entry name" value="LYASE BETA SUBUNIT, PUTATIVE (AFU_ORTHOLOGUE AFUA_4G13030)-RELATED"/>
    <property type="match status" value="1"/>
</dbReference>
<gene>
    <name evidence="4" type="ORF">IAQ67_04595</name>
</gene>
<protein>
    <submittedName>
        <fullName evidence="4">HpcH/HpaI aldolase/citrate lyase family protein</fullName>
    </submittedName>
</protein>
<dbReference type="Proteomes" id="UP000516384">
    <property type="component" value="Chromosome"/>
</dbReference>
<dbReference type="GO" id="GO:0016829">
    <property type="term" value="F:lyase activity"/>
    <property type="evidence" value="ECO:0007669"/>
    <property type="project" value="UniProtKB-KW"/>
</dbReference>
<proteinExistence type="predicted"/>
<dbReference type="SUPFAM" id="SSF51621">
    <property type="entry name" value="Phosphoenolpyruvate/pyruvate domain"/>
    <property type="match status" value="1"/>
</dbReference>
<dbReference type="InterPro" id="IPR040442">
    <property type="entry name" value="Pyrv_kinase-like_dom_sf"/>
</dbReference>
<evidence type="ECO:0000313" key="5">
    <source>
        <dbReference type="Proteomes" id="UP000516384"/>
    </source>
</evidence>
<dbReference type="GO" id="GO:0006107">
    <property type="term" value="P:oxaloacetate metabolic process"/>
    <property type="evidence" value="ECO:0007669"/>
    <property type="project" value="TreeGrafter"/>
</dbReference>
<dbReference type="EMBL" id="CP061172">
    <property type="protein sequence ID" value="QNR70038.1"/>
    <property type="molecule type" value="Genomic_DNA"/>
</dbReference>
<evidence type="ECO:0000256" key="2">
    <source>
        <dbReference type="ARBA" id="ARBA00022723"/>
    </source>
</evidence>
<keyword evidence="3" id="KW-0460">Magnesium</keyword>
<dbReference type="GO" id="GO:0000287">
    <property type="term" value="F:magnesium ion binding"/>
    <property type="evidence" value="ECO:0007669"/>
    <property type="project" value="TreeGrafter"/>
</dbReference>
<dbReference type="AlphaFoldDB" id="A0A7H0YG30"/>
<sequence>MFYTPPSEFHNRSPKSILAYAIGAALYMPATRSEVAEEIKNGKHEGLTTVILDLEDAIGDQQVGQAEQSLAQQLFQLLSYVRTGMMSEQQLPLLFVRVRSVEQLERLLNGLGESLSLLTGFVLPKFSSDNGRAYFALIAEYNRSMHTGAGNENNMPVLYGLPILESSKIIYRESRWKELLSIKEILDEYQEYVLNVRIGATDFSSLYGLRRSPDITIYEIAVIRDCIADIINLFGRVGSNYVISGPVWEYFSHRERVFKPQLRVSPFEDTLGKPGRHLRMDFISDAVDGLIREVMMDKENGIIGKTIIHPSHIKPVQAMYAVTHEEYMDALEIVERNDGSLGVFKSTYANKMNEIKPHLNWAYRIINRSKVYGVLHEQQHFVSLLPNHENTSAANPGAVQR</sequence>
<evidence type="ECO:0000256" key="1">
    <source>
        <dbReference type="ARBA" id="ARBA00001946"/>
    </source>
</evidence>
<organism evidence="4 5">
    <name type="scientific">Paenibacillus peoriae</name>
    <dbReference type="NCBI Taxonomy" id="59893"/>
    <lineage>
        <taxon>Bacteria</taxon>
        <taxon>Bacillati</taxon>
        <taxon>Bacillota</taxon>
        <taxon>Bacilli</taxon>
        <taxon>Bacillales</taxon>
        <taxon>Paenibacillaceae</taxon>
        <taxon>Paenibacillus</taxon>
    </lineage>
</organism>
<reference evidence="4 5" key="1">
    <citation type="submission" date="2020-09" db="EMBL/GenBank/DDBJ databases">
        <title>Characterization of Paenibacillus peoriae strain ZF390 with broad-spectrum antimicrobial activity as a potential biocontrol agent.</title>
        <authorList>
            <person name="Li L."/>
            <person name="Zhao Y."/>
            <person name="Li B."/>
            <person name="Xie X."/>
        </authorList>
    </citation>
    <scope>NUCLEOTIDE SEQUENCE [LARGE SCALE GENOMIC DNA]</scope>
    <source>
        <strain evidence="4 5">ZF390</strain>
    </source>
</reference>
<dbReference type="InterPro" id="IPR015813">
    <property type="entry name" value="Pyrv/PenolPyrv_kinase-like_dom"/>
</dbReference>
<evidence type="ECO:0000313" key="4">
    <source>
        <dbReference type="EMBL" id="QNR70038.1"/>
    </source>
</evidence>
<keyword evidence="4" id="KW-0456">Lyase</keyword>
<evidence type="ECO:0000256" key="3">
    <source>
        <dbReference type="ARBA" id="ARBA00022842"/>
    </source>
</evidence>
<dbReference type="Pfam" id="PF15617">
    <property type="entry name" value="C-C_Bond_Lyase"/>
    <property type="match status" value="1"/>
</dbReference>
<accession>A0A7H0YG30</accession>
<dbReference type="Gene3D" id="3.20.20.60">
    <property type="entry name" value="Phosphoenolpyruvate-binding domains"/>
    <property type="match status" value="2"/>
</dbReference>
<keyword evidence="2" id="KW-0479">Metal-binding</keyword>
<comment type="cofactor">
    <cofactor evidence="1">
        <name>Mg(2+)</name>
        <dbReference type="ChEBI" id="CHEBI:18420"/>
    </cofactor>
</comment>